<keyword evidence="4 6" id="KW-0274">FAD</keyword>
<feature type="domain" description="Acyl-CoA dehydrogenase/oxidase C-terminal" evidence="7">
    <location>
        <begin position="223"/>
        <end position="378"/>
    </location>
</feature>
<proteinExistence type="inferred from homology"/>
<dbReference type="Gene3D" id="1.10.540.10">
    <property type="entry name" value="Acyl-CoA dehydrogenase/oxidase, N-terminal domain"/>
    <property type="match status" value="1"/>
</dbReference>
<evidence type="ECO:0000313" key="9">
    <source>
        <dbReference type="EMBL" id="GAA1094225.1"/>
    </source>
</evidence>
<comment type="cofactor">
    <cofactor evidence="1 6">
        <name>FAD</name>
        <dbReference type="ChEBI" id="CHEBI:57692"/>
    </cofactor>
</comment>
<dbReference type="InterPro" id="IPR037069">
    <property type="entry name" value="AcylCoA_DH/ox_N_sf"/>
</dbReference>
<name>A0ABN1TMT8_9ACTN</name>
<dbReference type="Pfam" id="PF02770">
    <property type="entry name" value="Acyl-CoA_dh_M"/>
    <property type="match status" value="1"/>
</dbReference>
<evidence type="ECO:0000256" key="3">
    <source>
        <dbReference type="ARBA" id="ARBA00022630"/>
    </source>
</evidence>
<dbReference type="Gene3D" id="1.20.140.10">
    <property type="entry name" value="Butyryl-CoA Dehydrogenase, subunit A, domain 3"/>
    <property type="match status" value="1"/>
</dbReference>
<feature type="domain" description="Acyl-CoA oxidase/dehydrogenase middle" evidence="8">
    <location>
        <begin position="117"/>
        <end position="211"/>
    </location>
</feature>
<dbReference type="InterPro" id="IPR052161">
    <property type="entry name" value="Mycobact_Acyl-CoA_DH"/>
</dbReference>
<sequence length="397" mass="43357">MSTVESPPDAEVDAVLAERVAALIAVHGADAPDLLGARFDAGLAFVHHPVGLGGLGLPAPWQARVEELLLAAGAPAPAPYRNPLGIGTAVPTLLAHGSSALQQRHFRPAWTAEEIWCQLFSEPGAGSDLAGLATRAVLDGDTWTVNGQKVWTSFAHVARWGLLLARTDPDLPKHQGLTMFVVDMQHPGVEVRPLRQATGGQEFNEVFFTDVTIPDAHRVDLRGRGWDVARTTLFNERSAVGARPVPREDGHIAWLADLWRSRPDLRTHEMHGRVTDAWIRVEALRLANERIRQLAATGRPGLEGSGAKVAHTETTQVVTRLRAELDPEAALRYDAWDPALAPPREDRVAGYHYLRSRPYTVEGGTTQILLSQIADRVLGMPREPALAKETPWSEIPR</sequence>
<evidence type="ECO:0000256" key="4">
    <source>
        <dbReference type="ARBA" id="ARBA00022827"/>
    </source>
</evidence>
<dbReference type="InterPro" id="IPR009100">
    <property type="entry name" value="AcylCoA_DH/oxidase_NM_dom_sf"/>
</dbReference>
<dbReference type="RefSeq" id="WP_343991487.1">
    <property type="nucleotide sequence ID" value="NZ_BAAALG010000002.1"/>
</dbReference>
<comment type="similarity">
    <text evidence="2 6">Belongs to the acyl-CoA dehydrogenase family.</text>
</comment>
<dbReference type="PANTHER" id="PTHR43292">
    <property type="entry name" value="ACYL-COA DEHYDROGENASE"/>
    <property type="match status" value="1"/>
</dbReference>
<dbReference type="InterPro" id="IPR046373">
    <property type="entry name" value="Acyl-CoA_Oxase/DH_mid-dom_sf"/>
</dbReference>
<dbReference type="InterPro" id="IPR036250">
    <property type="entry name" value="AcylCo_DH-like_C"/>
</dbReference>
<evidence type="ECO:0000256" key="6">
    <source>
        <dbReference type="RuleBase" id="RU362125"/>
    </source>
</evidence>
<protein>
    <submittedName>
        <fullName evidence="9">Acyl-CoA dehydrogenase</fullName>
    </submittedName>
</protein>
<keyword evidence="3 6" id="KW-0285">Flavoprotein</keyword>
<evidence type="ECO:0000256" key="1">
    <source>
        <dbReference type="ARBA" id="ARBA00001974"/>
    </source>
</evidence>
<evidence type="ECO:0000256" key="5">
    <source>
        <dbReference type="ARBA" id="ARBA00023002"/>
    </source>
</evidence>
<reference evidence="9 10" key="1">
    <citation type="journal article" date="2019" name="Int. J. Syst. Evol. Microbiol.">
        <title>The Global Catalogue of Microorganisms (GCM) 10K type strain sequencing project: providing services to taxonomists for standard genome sequencing and annotation.</title>
        <authorList>
            <consortium name="The Broad Institute Genomics Platform"/>
            <consortium name="The Broad Institute Genome Sequencing Center for Infectious Disease"/>
            <person name="Wu L."/>
            <person name="Ma J."/>
        </authorList>
    </citation>
    <scope>NUCLEOTIDE SEQUENCE [LARGE SCALE GENOMIC DNA]</scope>
    <source>
        <strain evidence="9 10">JCM 13008</strain>
    </source>
</reference>
<comment type="caution">
    <text evidence="9">The sequence shown here is derived from an EMBL/GenBank/DDBJ whole genome shotgun (WGS) entry which is preliminary data.</text>
</comment>
<evidence type="ECO:0000259" key="8">
    <source>
        <dbReference type="Pfam" id="PF02770"/>
    </source>
</evidence>
<evidence type="ECO:0000259" key="7">
    <source>
        <dbReference type="Pfam" id="PF00441"/>
    </source>
</evidence>
<evidence type="ECO:0000256" key="2">
    <source>
        <dbReference type="ARBA" id="ARBA00009347"/>
    </source>
</evidence>
<dbReference type="Proteomes" id="UP001501581">
    <property type="component" value="Unassembled WGS sequence"/>
</dbReference>
<dbReference type="Pfam" id="PF00441">
    <property type="entry name" value="Acyl-CoA_dh_1"/>
    <property type="match status" value="1"/>
</dbReference>
<dbReference type="PANTHER" id="PTHR43292:SF4">
    <property type="entry name" value="ACYL-COA DEHYDROGENASE FADE34"/>
    <property type="match status" value="1"/>
</dbReference>
<evidence type="ECO:0000313" key="10">
    <source>
        <dbReference type="Proteomes" id="UP001501581"/>
    </source>
</evidence>
<dbReference type="InterPro" id="IPR006091">
    <property type="entry name" value="Acyl-CoA_Oxase/DH_mid-dom"/>
</dbReference>
<dbReference type="Gene3D" id="2.40.110.10">
    <property type="entry name" value="Butyryl-CoA Dehydrogenase, subunit A, domain 2"/>
    <property type="match status" value="1"/>
</dbReference>
<dbReference type="EMBL" id="BAAALG010000002">
    <property type="protein sequence ID" value="GAA1094225.1"/>
    <property type="molecule type" value="Genomic_DNA"/>
</dbReference>
<keyword evidence="10" id="KW-1185">Reference proteome</keyword>
<gene>
    <name evidence="9" type="ORF">GCM10009668_07440</name>
</gene>
<keyword evidence="5 6" id="KW-0560">Oxidoreductase</keyword>
<dbReference type="SUPFAM" id="SSF56645">
    <property type="entry name" value="Acyl-CoA dehydrogenase NM domain-like"/>
    <property type="match status" value="1"/>
</dbReference>
<dbReference type="InterPro" id="IPR009075">
    <property type="entry name" value="AcylCo_DH/oxidase_C"/>
</dbReference>
<organism evidence="9 10">
    <name type="scientific">Nocardioides dubius</name>
    <dbReference type="NCBI Taxonomy" id="317019"/>
    <lineage>
        <taxon>Bacteria</taxon>
        <taxon>Bacillati</taxon>
        <taxon>Actinomycetota</taxon>
        <taxon>Actinomycetes</taxon>
        <taxon>Propionibacteriales</taxon>
        <taxon>Nocardioidaceae</taxon>
        <taxon>Nocardioides</taxon>
    </lineage>
</organism>
<dbReference type="SUPFAM" id="SSF47203">
    <property type="entry name" value="Acyl-CoA dehydrogenase C-terminal domain-like"/>
    <property type="match status" value="1"/>
</dbReference>
<accession>A0ABN1TMT8</accession>